<sequence>MARTNSAVQAELNEYLDAKNLNALFVALVEDLLVEKPENPIGFMVKYLKDKYPEEIAEESEEAHSAGEESDEDSDNEIESSTFSRHEEPPPPMKQMSNRSNRRASIRAEKIVLGALEMDIKSVPKTEEEANRIQHILSGCVLFRHLDQDQLMKLQGAMFQVNKNDGDVIIRQGEDGDNFYILDDGSVDVFIKKSNDDPSELVTTYGQGDSFGELAIMYNAPRAATCVAKSDVRLWALDRVSFKVIVMMTTIEKREAHKSFLRKVPILTQLTDYEILTIADALQEEEFTEGSVICREGDSGDKFYIVKEGEVVCKKLSKSGEQNEVARLGTGSYFGEIALMTSKSRQATVSTIGHGTLKCLSLDRKTFKRVMGCLSEILQRNMEEYNKFQAANI</sequence>
<dbReference type="InterPro" id="IPR012198">
    <property type="entry name" value="cAMP_dep_PK_reg_su"/>
</dbReference>
<dbReference type="PANTHER" id="PTHR11635">
    <property type="entry name" value="CAMP-DEPENDENT PROTEIN KINASE REGULATORY CHAIN"/>
    <property type="match status" value="1"/>
</dbReference>
<dbReference type="InterPro" id="IPR050503">
    <property type="entry name" value="cAMP-dep_PK_reg_su-like"/>
</dbReference>
<evidence type="ECO:0000256" key="4">
    <source>
        <dbReference type="ARBA" id="ARBA00022737"/>
    </source>
</evidence>
<dbReference type="AlphaFoldDB" id="A0A7S2PRQ3"/>
<dbReference type="SUPFAM" id="SSF47391">
    <property type="entry name" value="Dimerization-anchoring domain of cAMP-dependent PK regulatory subunit"/>
    <property type="match status" value="1"/>
</dbReference>
<gene>
    <name evidence="10" type="ORF">LDAN0321_LOCUS20803</name>
</gene>
<feature type="domain" description="Cyclic nucleotide-binding" evidence="9">
    <location>
        <begin position="266"/>
        <end position="388"/>
    </location>
</feature>
<feature type="binding site" evidence="7">
    <location>
        <position position="222"/>
    </location>
    <ligand>
        <name>3',5'-cyclic AMP</name>
        <dbReference type="ChEBI" id="CHEBI:58165"/>
        <label>1</label>
    </ligand>
</feature>
<dbReference type="InterPro" id="IPR000595">
    <property type="entry name" value="cNMP-bd_dom"/>
</dbReference>
<evidence type="ECO:0000256" key="1">
    <source>
        <dbReference type="ARBA" id="ARBA00005753"/>
    </source>
</evidence>
<dbReference type="InterPro" id="IPR018490">
    <property type="entry name" value="cNMP-bd_dom_sf"/>
</dbReference>
<dbReference type="PRINTS" id="PR00103">
    <property type="entry name" value="CAMPKINASE"/>
</dbReference>
<keyword evidence="2" id="KW-0597">Phosphoprotein</keyword>
<feature type="domain" description="Cyclic nucleotide-binding" evidence="9">
    <location>
        <begin position="142"/>
        <end position="263"/>
    </location>
</feature>
<dbReference type="Pfam" id="PF00027">
    <property type="entry name" value="cNMP_binding"/>
    <property type="match status" value="2"/>
</dbReference>
<dbReference type="GO" id="GO:0005829">
    <property type="term" value="C:cytosol"/>
    <property type="evidence" value="ECO:0007669"/>
    <property type="project" value="TreeGrafter"/>
</dbReference>
<dbReference type="PROSITE" id="PS00889">
    <property type="entry name" value="CNMP_BINDING_2"/>
    <property type="match status" value="1"/>
</dbReference>
<dbReference type="InterPro" id="IPR018488">
    <property type="entry name" value="cNMP-bd_CS"/>
</dbReference>
<name>A0A7S2PRQ3_9STRA</name>
<organism evidence="10">
    <name type="scientific">Leptocylindrus danicus</name>
    <dbReference type="NCBI Taxonomy" id="163516"/>
    <lineage>
        <taxon>Eukaryota</taxon>
        <taxon>Sar</taxon>
        <taxon>Stramenopiles</taxon>
        <taxon>Ochrophyta</taxon>
        <taxon>Bacillariophyta</taxon>
        <taxon>Coscinodiscophyceae</taxon>
        <taxon>Chaetocerotophycidae</taxon>
        <taxon>Leptocylindrales</taxon>
        <taxon>Leptocylindraceae</taxon>
        <taxon>Leptocylindrus</taxon>
    </lineage>
</organism>
<dbReference type="SMART" id="SM00100">
    <property type="entry name" value="cNMP"/>
    <property type="match status" value="2"/>
</dbReference>
<evidence type="ECO:0000256" key="3">
    <source>
        <dbReference type="ARBA" id="ARBA00022566"/>
    </source>
</evidence>
<dbReference type="GO" id="GO:0030552">
    <property type="term" value="F:cAMP binding"/>
    <property type="evidence" value="ECO:0007669"/>
    <property type="project" value="UniProtKB-KW"/>
</dbReference>
<dbReference type="PROSITE" id="PS00888">
    <property type="entry name" value="CNMP_BINDING_1"/>
    <property type="match status" value="2"/>
</dbReference>
<evidence type="ECO:0000259" key="9">
    <source>
        <dbReference type="PROSITE" id="PS50042"/>
    </source>
</evidence>
<comment type="similarity">
    <text evidence="1">Belongs to the cAMP-dependent kinase regulatory chain family.</text>
</comment>
<keyword evidence="4" id="KW-0677">Repeat</keyword>
<proteinExistence type="inferred from homology"/>
<dbReference type="PANTHER" id="PTHR11635:SF152">
    <property type="entry name" value="CAMP-DEPENDENT PROTEIN KINASE TYPE I REGULATORY SUBUNIT-RELATED"/>
    <property type="match status" value="1"/>
</dbReference>
<evidence type="ECO:0000256" key="8">
    <source>
        <dbReference type="SAM" id="MobiDB-lite"/>
    </source>
</evidence>
<dbReference type="FunFam" id="2.60.120.10:FF:000006">
    <property type="entry name" value="cAMP-dependent protein kinase type I-alpha regulatory subunit"/>
    <property type="match status" value="1"/>
</dbReference>
<dbReference type="PIRSF" id="PIRSF000548">
    <property type="entry name" value="PK_regulatory"/>
    <property type="match status" value="1"/>
</dbReference>
<dbReference type="SUPFAM" id="SSF51206">
    <property type="entry name" value="cAMP-binding domain-like"/>
    <property type="match status" value="2"/>
</dbReference>
<feature type="binding site" evidence="7">
    <location>
        <position position="345"/>
    </location>
    <ligand>
        <name>3',5'-cyclic AMP</name>
        <dbReference type="ChEBI" id="CHEBI:58165"/>
        <label>2</label>
    </ligand>
</feature>
<dbReference type="GO" id="GO:0004862">
    <property type="term" value="F:cAMP-dependent protein kinase inhibitor activity"/>
    <property type="evidence" value="ECO:0007669"/>
    <property type="project" value="TreeGrafter"/>
</dbReference>
<dbReference type="EMBL" id="HBGY01033226">
    <property type="protein sequence ID" value="CAD9613508.1"/>
    <property type="molecule type" value="Transcribed_RNA"/>
</dbReference>
<dbReference type="Gene3D" id="2.60.120.10">
    <property type="entry name" value="Jelly Rolls"/>
    <property type="match status" value="2"/>
</dbReference>
<feature type="binding site" evidence="7">
    <location>
        <position position="213"/>
    </location>
    <ligand>
        <name>3',5'-cyclic AMP</name>
        <dbReference type="ChEBI" id="CHEBI:58165"/>
        <label>1</label>
    </ligand>
</feature>
<feature type="binding site" evidence="7">
    <location>
        <position position="336"/>
    </location>
    <ligand>
        <name>3',5'-cyclic AMP</name>
        <dbReference type="ChEBI" id="CHEBI:58165"/>
        <label>2</label>
    </ligand>
</feature>
<keyword evidence="3 7" id="KW-0116">cAMP-binding</keyword>
<dbReference type="CDD" id="cd00038">
    <property type="entry name" value="CAP_ED"/>
    <property type="match status" value="2"/>
</dbReference>
<feature type="compositionally biased region" description="Acidic residues" evidence="8">
    <location>
        <begin position="68"/>
        <end position="78"/>
    </location>
</feature>
<keyword evidence="5 7" id="KW-0547">Nucleotide-binding</keyword>
<accession>A0A7S2PRQ3</accession>
<dbReference type="PROSITE" id="PS50042">
    <property type="entry name" value="CNMP_BINDING_3"/>
    <property type="match status" value="2"/>
</dbReference>
<evidence type="ECO:0000313" key="10">
    <source>
        <dbReference type="EMBL" id="CAD9613508.1"/>
    </source>
</evidence>
<evidence type="ECO:0000256" key="7">
    <source>
        <dbReference type="PIRSR" id="PIRSR000548-1"/>
    </source>
</evidence>
<evidence type="ECO:0000256" key="2">
    <source>
        <dbReference type="ARBA" id="ARBA00022553"/>
    </source>
</evidence>
<protein>
    <recommendedName>
        <fullName evidence="9">Cyclic nucleotide-binding domain-containing protein</fullName>
    </recommendedName>
</protein>
<evidence type="ECO:0000256" key="6">
    <source>
        <dbReference type="ARBA" id="ARBA00023149"/>
    </source>
</evidence>
<dbReference type="GO" id="GO:0034236">
    <property type="term" value="F:protein kinase A catalytic subunit binding"/>
    <property type="evidence" value="ECO:0007669"/>
    <property type="project" value="TreeGrafter"/>
</dbReference>
<evidence type="ECO:0000256" key="5">
    <source>
        <dbReference type="ARBA" id="ARBA00022741"/>
    </source>
</evidence>
<dbReference type="InterPro" id="IPR014710">
    <property type="entry name" value="RmlC-like_jellyroll"/>
</dbReference>
<dbReference type="GO" id="GO:0005952">
    <property type="term" value="C:cAMP-dependent protein kinase complex"/>
    <property type="evidence" value="ECO:0007669"/>
    <property type="project" value="InterPro"/>
</dbReference>
<feature type="region of interest" description="Disordered" evidence="8">
    <location>
        <begin position="56"/>
        <end position="103"/>
    </location>
</feature>
<keyword evidence="6 7" id="KW-0114">cAMP</keyword>
<reference evidence="10" key="1">
    <citation type="submission" date="2021-01" db="EMBL/GenBank/DDBJ databases">
        <authorList>
            <person name="Corre E."/>
            <person name="Pelletier E."/>
            <person name="Niang G."/>
            <person name="Scheremetjew M."/>
            <person name="Finn R."/>
            <person name="Kale V."/>
            <person name="Holt S."/>
            <person name="Cochrane G."/>
            <person name="Meng A."/>
            <person name="Brown T."/>
            <person name="Cohen L."/>
        </authorList>
    </citation>
    <scope>NUCLEOTIDE SEQUENCE</scope>
    <source>
        <strain evidence="10">B650</strain>
    </source>
</reference>